<feature type="region of interest" description="Disordered" evidence="5">
    <location>
        <begin position="18"/>
        <end position="47"/>
    </location>
</feature>
<feature type="domain" description="GP-PDE" evidence="6">
    <location>
        <begin position="180"/>
        <end position="454"/>
    </location>
</feature>
<dbReference type="GO" id="GO:0046475">
    <property type="term" value="P:glycerophospholipid catabolic process"/>
    <property type="evidence" value="ECO:0007669"/>
    <property type="project" value="TreeGrafter"/>
</dbReference>
<reference evidence="7" key="1">
    <citation type="submission" date="2016-03" db="EMBL/GenBank/DDBJ databases">
        <title>Mechanisms controlling the formation of the plant cell surface in tip-growing cells are functionally conserved among land plants.</title>
        <authorList>
            <person name="Honkanen S."/>
            <person name="Jones V.A."/>
            <person name="Morieri G."/>
            <person name="Champion C."/>
            <person name="Hetherington A.J."/>
            <person name="Kelly S."/>
            <person name="Saint-Marcoux D."/>
            <person name="Proust H."/>
            <person name="Prescott H."/>
            <person name="Dolan L."/>
        </authorList>
    </citation>
    <scope>NUCLEOTIDE SEQUENCE [LARGE SCALE GENOMIC DNA]</scope>
    <source>
        <tissue evidence="7">Whole gametophyte</tissue>
    </source>
</reference>
<dbReference type="InterPro" id="IPR030395">
    <property type="entry name" value="GP_PDE_dom"/>
</dbReference>
<evidence type="ECO:0000256" key="1">
    <source>
        <dbReference type="ARBA" id="ARBA00012247"/>
    </source>
</evidence>
<dbReference type="InterPro" id="IPR051578">
    <property type="entry name" value="GDPD"/>
</dbReference>
<evidence type="ECO:0000313" key="7">
    <source>
        <dbReference type="EMBL" id="OAE33005.1"/>
    </source>
</evidence>
<evidence type="ECO:0000256" key="5">
    <source>
        <dbReference type="SAM" id="MobiDB-lite"/>
    </source>
</evidence>
<proteinExistence type="predicted"/>
<dbReference type="EC" id="3.1.4.46" evidence="1"/>
<dbReference type="PANTHER" id="PTHR22958:SF1">
    <property type="entry name" value="GLYCEROPHOSPHOCHOLINE PHOSPHODIESTERASE GPCPD1"/>
    <property type="match status" value="1"/>
</dbReference>
<evidence type="ECO:0000259" key="6">
    <source>
        <dbReference type="PROSITE" id="PS51704"/>
    </source>
</evidence>
<dbReference type="PROSITE" id="PS51704">
    <property type="entry name" value="GP_PDE"/>
    <property type="match status" value="1"/>
</dbReference>
<dbReference type="EMBL" id="LVLJ01000695">
    <property type="protein sequence ID" value="OAE33005.1"/>
    <property type="molecule type" value="Genomic_DNA"/>
</dbReference>
<dbReference type="InterPro" id="IPR017946">
    <property type="entry name" value="PLC-like_Pdiesterase_TIM-brl"/>
</dbReference>
<comment type="caution">
    <text evidence="7">The sequence shown here is derived from an EMBL/GenBank/DDBJ whole genome shotgun (WGS) entry which is preliminary data.</text>
</comment>
<gene>
    <name evidence="7" type="ORF">AXG93_1913s1060</name>
</gene>
<evidence type="ECO:0000256" key="3">
    <source>
        <dbReference type="ARBA" id="ARBA00022801"/>
    </source>
</evidence>
<dbReference type="Proteomes" id="UP000077202">
    <property type="component" value="Unassembled WGS sequence"/>
</dbReference>
<dbReference type="GO" id="GO:0008889">
    <property type="term" value="F:glycerophosphodiester phosphodiesterase activity"/>
    <property type="evidence" value="ECO:0007669"/>
    <property type="project" value="UniProtKB-EC"/>
</dbReference>
<name>A0A176WKX4_MARPO</name>
<protein>
    <recommendedName>
        <fullName evidence="1">glycerophosphodiester phosphodiesterase</fullName>
        <ecNumber evidence="1">3.1.4.46</ecNumber>
    </recommendedName>
</protein>
<comment type="catalytic activity">
    <reaction evidence="4">
        <text>a sn-glycero-3-phosphodiester + H2O = an alcohol + sn-glycerol 3-phosphate + H(+)</text>
        <dbReference type="Rhea" id="RHEA:12969"/>
        <dbReference type="ChEBI" id="CHEBI:15377"/>
        <dbReference type="ChEBI" id="CHEBI:15378"/>
        <dbReference type="ChEBI" id="CHEBI:30879"/>
        <dbReference type="ChEBI" id="CHEBI:57597"/>
        <dbReference type="ChEBI" id="CHEBI:83408"/>
        <dbReference type="EC" id="3.1.4.46"/>
    </reaction>
</comment>
<accession>A0A176WKX4</accession>
<dbReference type="Gene3D" id="3.20.20.190">
    <property type="entry name" value="Phosphatidylinositol (PI) phosphodiesterase"/>
    <property type="match status" value="1"/>
</dbReference>
<dbReference type="AlphaFoldDB" id="A0A176WKX4"/>
<dbReference type="PANTHER" id="PTHR22958">
    <property type="entry name" value="GLYCEROPHOSPHORYL DIESTER PHOSPHODIESTERASE"/>
    <property type="match status" value="1"/>
</dbReference>
<keyword evidence="2" id="KW-0319">Glycerol metabolism</keyword>
<evidence type="ECO:0000313" key="8">
    <source>
        <dbReference type="Proteomes" id="UP000077202"/>
    </source>
</evidence>
<evidence type="ECO:0000256" key="2">
    <source>
        <dbReference type="ARBA" id="ARBA00022798"/>
    </source>
</evidence>
<dbReference type="Pfam" id="PF03009">
    <property type="entry name" value="GDPD"/>
    <property type="match status" value="1"/>
</dbReference>
<feature type="compositionally biased region" description="Basic and acidic residues" evidence="5">
    <location>
        <begin position="34"/>
        <end position="47"/>
    </location>
</feature>
<dbReference type="GO" id="GO:0006071">
    <property type="term" value="P:glycerol metabolic process"/>
    <property type="evidence" value="ECO:0007669"/>
    <property type="project" value="UniProtKB-KW"/>
</dbReference>
<organism evidence="7 8">
    <name type="scientific">Marchantia polymorpha subsp. ruderalis</name>
    <dbReference type="NCBI Taxonomy" id="1480154"/>
    <lineage>
        <taxon>Eukaryota</taxon>
        <taxon>Viridiplantae</taxon>
        <taxon>Streptophyta</taxon>
        <taxon>Embryophyta</taxon>
        <taxon>Marchantiophyta</taxon>
        <taxon>Marchantiopsida</taxon>
        <taxon>Marchantiidae</taxon>
        <taxon>Marchantiales</taxon>
        <taxon>Marchantiaceae</taxon>
        <taxon>Marchantia</taxon>
    </lineage>
</organism>
<evidence type="ECO:0000256" key="4">
    <source>
        <dbReference type="ARBA" id="ARBA00047512"/>
    </source>
</evidence>
<sequence length="480" mass="52705">MSRERYLPWKLQSVMGRLEGAGKAQRPARAGRQGGDRSEHRVAGRRPVENSWDVKGLLVAHRRDSALCEFGELRSFTAGTVAGRPSGQSGGVLEFESPTPSCNLPNQSSASSGIQRPDFIETRRSVDMAAPAVASPVAFNLDPVPRDVPLFQPGLNGLGQDVRPGRLVVIGHRGCGKNNALSIGDTPGSRLSIRENTIKSFNLAASNGADYVEFDVQVTKDNHPVLFHDDLILSEDQVSRIRDLSLEEFLSFGPQKEQGKIGKNLVRKSADGAVKAWSATVEDSLCTLKDAFENVQPSLGFNIEMKFHDTEETTESEYRRSILAVLADIEKYANGRKIYFSSFHPEAAIILRQEQSTYPVFFLTCGGEHTYADARRNSVEAAINLCKENGLQGVVTEVLPILKKPDLAKKVKEAGLSLLTYGDHNNVAEALAQQYTCGVDGIIVDCVREIVTASRTVHALLNFVQPDWSKWVQQPLEQSF</sequence>
<dbReference type="SUPFAM" id="SSF51695">
    <property type="entry name" value="PLC-like phosphodiesterases"/>
    <property type="match status" value="1"/>
</dbReference>
<keyword evidence="8" id="KW-1185">Reference proteome</keyword>
<keyword evidence="3" id="KW-0378">Hydrolase</keyword>